<sequence length="55" mass="6528">MLSLFLFLNSLTFLFIDYFFIVFVKIAVCFMIIAMVQLLQLKFYLMRILGKSHSV</sequence>
<evidence type="ECO:0000313" key="3">
    <source>
        <dbReference type="Proteomes" id="UP000255529"/>
    </source>
</evidence>
<evidence type="ECO:0000256" key="1">
    <source>
        <dbReference type="SAM" id="Phobius"/>
    </source>
</evidence>
<keyword evidence="1" id="KW-0472">Membrane</keyword>
<protein>
    <submittedName>
        <fullName evidence="2">Uncharacterized protein</fullName>
    </submittedName>
</protein>
<gene>
    <name evidence="2" type="ORF">NCTC11544_04850</name>
</gene>
<dbReference type="AlphaFoldDB" id="A0A380ARU9"/>
<keyword evidence="1" id="KW-1133">Transmembrane helix</keyword>
<dbReference type="Proteomes" id="UP000255529">
    <property type="component" value="Unassembled WGS sequence"/>
</dbReference>
<name>A0A380ARU9_9GAMM</name>
<evidence type="ECO:0000313" key="2">
    <source>
        <dbReference type="EMBL" id="SUI85787.1"/>
    </source>
</evidence>
<reference evidence="2 3" key="1">
    <citation type="submission" date="2018-06" db="EMBL/GenBank/DDBJ databases">
        <authorList>
            <consortium name="Pathogen Informatics"/>
            <person name="Doyle S."/>
        </authorList>
    </citation>
    <scope>NUCLEOTIDE SEQUENCE [LARGE SCALE GENOMIC DNA]</scope>
    <source>
        <strain evidence="2 3">NCTC11544</strain>
    </source>
</reference>
<proteinExistence type="predicted"/>
<keyword evidence="1" id="KW-0812">Transmembrane</keyword>
<dbReference type="EMBL" id="UGYN01000002">
    <property type="protein sequence ID" value="SUI85787.1"/>
    <property type="molecule type" value="Genomic_DNA"/>
</dbReference>
<accession>A0A380ARU9</accession>
<organism evidence="2 3">
    <name type="scientific">Serratia quinivorans</name>
    <dbReference type="NCBI Taxonomy" id="137545"/>
    <lineage>
        <taxon>Bacteria</taxon>
        <taxon>Pseudomonadati</taxon>
        <taxon>Pseudomonadota</taxon>
        <taxon>Gammaproteobacteria</taxon>
        <taxon>Enterobacterales</taxon>
        <taxon>Yersiniaceae</taxon>
        <taxon>Serratia</taxon>
    </lineage>
</organism>
<feature type="transmembrane region" description="Helical" evidence="1">
    <location>
        <begin position="12"/>
        <end position="39"/>
    </location>
</feature>